<dbReference type="AlphaFoldDB" id="A0A2N0VK38"/>
<dbReference type="CDD" id="cd07573">
    <property type="entry name" value="CPA"/>
    <property type="match status" value="1"/>
</dbReference>
<dbReference type="InterPro" id="IPR036526">
    <property type="entry name" value="C-N_Hydrolase_sf"/>
</dbReference>
<dbReference type="InterPro" id="IPR050345">
    <property type="entry name" value="Aliph_Amidase/BUP"/>
</dbReference>
<evidence type="ECO:0000313" key="4">
    <source>
        <dbReference type="Proteomes" id="UP000233398"/>
    </source>
</evidence>
<dbReference type="Gene3D" id="3.60.110.10">
    <property type="entry name" value="Carbon-nitrogen hydrolase"/>
    <property type="match status" value="1"/>
</dbReference>
<dbReference type="RefSeq" id="WP_101071840.1">
    <property type="nucleotide sequence ID" value="NZ_PISP01000001.1"/>
</dbReference>
<dbReference type="GO" id="GO:0050126">
    <property type="term" value="F:N-carbamoylputrescine amidase activity"/>
    <property type="evidence" value="ECO:0007669"/>
    <property type="project" value="TreeGrafter"/>
</dbReference>
<feature type="domain" description="CN hydrolase" evidence="2">
    <location>
        <begin position="4"/>
        <end position="256"/>
    </location>
</feature>
<keyword evidence="1" id="KW-0378">Hydrolase</keyword>
<sequence>MIIVKFSAIQNSCTTDLEENLNKAESLIRKSASNGADVIALQELFSTTYFCREIDQKYFNWAEPIPGPITERFSRLAAELEIVLLLPMFERKAAGVYFNTMVVFEKDGTILGTYRKMHIPDDPGFYEKYYFTPGDKGYKVFDTSAGKIGALICWDQWFPEAARLAALEGAEILVYPTAIGTLPEESDTEKREFMDAWLTIQRSHAIANGCFVAGINRVGVESGTKFWGNSFVAGPFGQILAQAGENEEILSVHLDLSSIEKQRQTWPFFRDRRIDSYKDLLKRFK</sequence>
<proteinExistence type="predicted"/>
<comment type="caution">
    <text evidence="3">The sequence shown here is derived from an EMBL/GenBank/DDBJ whole genome shotgun (WGS) entry which is preliminary data.</text>
</comment>
<dbReference type="EMBL" id="PISP01000001">
    <property type="protein sequence ID" value="PKD44548.1"/>
    <property type="molecule type" value="Genomic_DNA"/>
</dbReference>
<evidence type="ECO:0000313" key="3">
    <source>
        <dbReference type="EMBL" id="PKD44548.1"/>
    </source>
</evidence>
<keyword evidence="3" id="KW-0012">Acyltransferase</keyword>
<keyword evidence="4" id="KW-1185">Reference proteome</keyword>
<keyword evidence="3" id="KW-0808">Transferase</keyword>
<dbReference type="PROSITE" id="PS50263">
    <property type="entry name" value="CN_HYDROLASE"/>
    <property type="match status" value="1"/>
</dbReference>
<evidence type="ECO:0000259" key="2">
    <source>
        <dbReference type="PROSITE" id="PS50263"/>
    </source>
</evidence>
<dbReference type="GO" id="GO:0033388">
    <property type="term" value="P:putrescine biosynthetic process from arginine"/>
    <property type="evidence" value="ECO:0007669"/>
    <property type="project" value="TreeGrafter"/>
</dbReference>
<dbReference type="FunFam" id="3.60.110.10:FF:000010">
    <property type="entry name" value="Carbon-nitrogen hydrolase"/>
    <property type="match status" value="1"/>
</dbReference>
<organism evidence="3 4">
    <name type="scientific">Rhodohalobacter barkolensis</name>
    <dbReference type="NCBI Taxonomy" id="2053187"/>
    <lineage>
        <taxon>Bacteria</taxon>
        <taxon>Pseudomonadati</taxon>
        <taxon>Balneolota</taxon>
        <taxon>Balneolia</taxon>
        <taxon>Balneolales</taxon>
        <taxon>Balneolaceae</taxon>
        <taxon>Rhodohalobacter</taxon>
    </lineage>
</organism>
<gene>
    <name evidence="3" type="ORF">CWD77_03530</name>
</gene>
<dbReference type="GO" id="GO:0016746">
    <property type="term" value="F:acyltransferase activity"/>
    <property type="evidence" value="ECO:0007669"/>
    <property type="project" value="UniProtKB-KW"/>
</dbReference>
<dbReference type="Proteomes" id="UP000233398">
    <property type="component" value="Unassembled WGS sequence"/>
</dbReference>
<protein>
    <submittedName>
        <fullName evidence="3">Acyltransferase</fullName>
    </submittedName>
</protein>
<dbReference type="SUPFAM" id="SSF56317">
    <property type="entry name" value="Carbon-nitrogen hydrolase"/>
    <property type="match status" value="1"/>
</dbReference>
<dbReference type="InterPro" id="IPR003010">
    <property type="entry name" value="C-N_Hydrolase"/>
</dbReference>
<dbReference type="PANTHER" id="PTHR43674:SF2">
    <property type="entry name" value="BETA-UREIDOPROPIONASE"/>
    <property type="match status" value="1"/>
</dbReference>
<accession>A0A2N0VK38</accession>
<reference evidence="3 4" key="1">
    <citation type="submission" date="2017-11" db="EMBL/GenBank/DDBJ databases">
        <title>Rhodohalobacter 15182 sp. nov., isolated from a salt lake.</title>
        <authorList>
            <person name="Han S."/>
        </authorList>
    </citation>
    <scope>NUCLEOTIDE SEQUENCE [LARGE SCALE GENOMIC DNA]</scope>
    <source>
        <strain evidence="3 4">15182</strain>
    </source>
</reference>
<dbReference type="PANTHER" id="PTHR43674">
    <property type="entry name" value="NITRILASE C965.09-RELATED"/>
    <property type="match status" value="1"/>
</dbReference>
<dbReference type="OrthoDB" id="9811121at2"/>
<name>A0A2N0VK38_9BACT</name>
<evidence type="ECO:0000256" key="1">
    <source>
        <dbReference type="ARBA" id="ARBA00022801"/>
    </source>
</evidence>
<dbReference type="Pfam" id="PF00795">
    <property type="entry name" value="CN_hydrolase"/>
    <property type="match status" value="1"/>
</dbReference>